<feature type="transmembrane region" description="Helical" evidence="9">
    <location>
        <begin position="315"/>
        <end position="334"/>
    </location>
</feature>
<sequence length="353" mass="40444">MDGTNMTNILQFETEKAINQRLPVVVFIASVMIVGVIGNVHVLFIFWKLDKKPSIYSIFVKALAFVDLATCVVHIPMEITDLMLPYTYIIVNGCKIFRYNQSFLLLVSVILLALISYERYNRVCRIHKQQLNPTRAKRIIFLVVAMSIIFAFPVYFVNGHHIILLPGNVTGVMCFIADEYVGSTFLYFTYAILLLCFAVSASFIIVSYIFILKFLLKKRKVVMKYSGNNIDRRRNSSQAIEFNEPIEFFCTEVVTKPGLIGHERLRTVKTTKTLIIITGLFIIVFLPFVVLSACISSNPSFKDNMNAIEMTIYQIAIRLILINNVANPFVYAFTDERFKQKLKLCYHLNTTSE</sequence>
<evidence type="ECO:0000256" key="8">
    <source>
        <dbReference type="RuleBase" id="RU000688"/>
    </source>
</evidence>
<dbReference type="PROSITE" id="PS00237">
    <property type="entry name" value="G_PROTEIN_RECEP_F1_1"/>
    <property type="match status" value="1"/>
</dbReference>
<evidence type="ECO:0000256" key="3">
    <source>
        <dbReference type="ARBA" id="ARBA00022989"/>
    </source>
</evidence>
<dbReference type="Pfam" id="PF00001">
    <property type="entry name" value="7tm_1"/>
    <property type="match status" value="1"/>
</dbReference>
<evidence type="ECO:0000313" key="12">
    <source>
        <dbReference type="Proteomes" id="UP000507470"/>
    </source>
</evidence>
<feature type="transmembrane region" description="Helical" evidence="9">
    <location>
        <begin position="58"/>
        <end position="77"/>
    </location>
</feature>
<dbReference type="SUPFAM" id="SSF81321">
    <property type="entry name" value="Family A G protein-coupled receptor-like"/>
    <property type="match status" value="1"/>
</dbReference>
<proteinExistence type="inferred from homology"/>
<dbReference type="Proteomes" id="UP000507470">
    <property type="component" value="Unassembled WGS sequence"/>
</dbReference>
<evidence type="ECO:0000313" key="11">
    <source>
        <dbReference type="EMBL" id="CAC5380235.1"/>
    </source>
</evidence>
<feature type="transmembrane region" description="Helical" evidence="9">
    <location>
        <begin position="274"/>
        <end position="295"/>
    </location>
</feature>
<feature type="domain" description="G-protein coupled receptors family 1 profile" evidence="10">
    <location>
        <begin position="38"/>
        <end position="331"/>
    </location>
</feature>
<evidence type="ECO:0000256" key="7">
    <source>
        <dbReference type="ARBA" id="ARBA00023224"/>
    </source>
</evidence>
<accession>A0A6J8B8N1</accession>
<evidence type="ECO:0000256" key="4">
    <source>
        <dbReference type="ARBA" id="ARBA00023040"/>
    </source>
</evidence>
<dbReference type="InterPro" id="IPR017452">
    <property type="entry name" value="GPCR_Rhodpsn_7TM"/>
</dbReference>
<feature type="transmembrane region" description="Helical" evidence="9">
    <location>
        <begin position="138"/>
        <end position="157"/>
    </location>
</feature>
<organism evidence="11 12">
    <name type="scientific">Mytilus coruscus</name>
    <name type="common">Sea mussel</name>
    <dbReference type="NCBI Taxonomy" id="42192"/>
    <lineage>
        <taxon>Eukaryota</taxon>
        <taxon>Metazoa</taxon>
        <taxon>Spiralia</taxon>
        <taxon>Lophotrochozoa</taxon>
        <taxon>Mollusca</taxon>
        <taxon>Bivalvia</taxon>
        <taxon>Autobranchia</taxon>
        <taxon>Pteriomorphia</taxon>
        <taxon>Mytilida</taxon>
        <taxon>Mytiloidea</taxon>
        <taxon>Mytilidae</taxon>
        <taxon>Mytilinae</taxon>
        <taxon>Mytilus</taxon>
    </lineage>
</organism>
<keyword evidence="4 8" id="KW-0297">G-protein coupled receptor</keyword>
<protein>
    <recommendedName>
        <fullName evidence="10">G-protein coupled receptors family 1 profile domain-containing protein</fullName>
    </recommendedName>
</protein>
<name>A0A6J8B8N1_MYTCO</name>
<dbReference type="PRINTS" id="PR00237">
    <property type="entry name" value="GPCRRHODOPSN"/>
</dbReference>
<reference evidence="11 12" key="1">
    <citation type="submission" date="2020-06" db="EMBL/GenBank/DDBJ databases">
        <authorList>
            <person name="Li R."/>
            <person name="Bekaert M."/>
        </authorList>
    </citation>
    <scope>NUCLEOTIDE SEQUENCE [LARGE SCALE GENOMIC DNA]</scope>
    <source>
        <strain evidence="12">wild</strain>
    </source>
</reference>
<dbReference type="OrthoDB" id="6088892at2759"/>
<dbReference type="EMBL" id="CACVKT020002854">
    <property type="protein sequence ID" value="CAC5380235.1"/>
    <property type="molecule type" value="Genomic_DNA"/>
</dbReference>
<keyword evidence="6 8" id="KW-0675">Receptor</keyword>
<dbReference type="PANTHER" id="PTHR24238:SF47">
    <property type="entry name" value="ECDYSTEROIDS_DOPAMINE RECEPTOR-RELATED"/>
    <property type="match status" value="1"/>
</dbReference>
<dbReference type="AlphaFoldDB" id="A0A6J8B8N1"/>
<dbReference type="PANTHER" id="PTHR24238">
    <property type="entry name" value="G-PROTEIN COUPLED RECEPTOR"/>
    <property type="match status" value="1"/>
</dbReference>
<evidence type="ECO:0000256" key="1">
    <source>
        <dbReference type="ARBA" id="ARBA00004141"/>
    </source>
</evidence>
<dbReference type="Gene3D" id="1.20.1070.10">
    <property type="entry name" value="Rhodopsin 7-helix transmembrane proteins"/>
    <property type="match status" value="1"/>
</dbReference>
<feature type="transmembrane region" description="Helical" evidence="9">
    <location>
        <begin position="187"/>
        <end position="216"/>
    </location>
</feature>
<evidence type="ECO:0000259" key="10">
    <source>
        <dbReference type="PROSITE" id="PS50262"/>
    </source>
</evidence>
<comment type="similarity">
    <text evidence="8">Belongs to the G-protein coupled receptor 1 family.</text>
</comment>
<dbReference type="GO" id="GO:0004930">
    <property type="term" value="F:G protein-coupled receptor activity"/>
    <property type="evidence" value="ECO:0007669"/>
    <property type="project" value="UniProtKB-KW"/>
</dbReference>
<gene>
    <name evidence="11" type="ORF">MCOR_16210</name>
</gene>
<evidence type="ECO:0000256" key="2">
    <source>
        <dbReference type="ARBA" id="ARBA00022692"/>
    </source>
</evidence>
<feature type="transmembrane region" description="Helical" evidence="9">
    <location>
        <begin position="24"/>
        <end position="46"/>
    </location>
</feature>
<dbReference type="PROSITE" id="PS50262">
    <property type="entry name" value="G_PROTEIN_RECEP_F1_2"/>
    <property type="match status" value="1"/>
</dbReference>
<evidence type="ECO:0000256" key="9">
    <source>
        <dbReference type="SAM" id="Phobius"/>
    </source>
</evidence>
<dbReference type="CDD" id="cd00637">
    <property type="entry name" value="7tm_classA_rhodopsin-like"/>
    <property type="match status" value="1"/>
</dbReference>
<dbReference type="InterPro" id="IPR000276">
    <property type="entry name" value="GPCR_Rhodpsn"/>
</dbReference>
<evidence type="ECO:0000256" key="5">
    <source>
        <dbReference type="ARBA" id="ARBA00023136"/>
    </source>
</evidence>
<keyword evidence="7 8" id="KW-0807">Transducer</keyword>
<keyword evidence="3 9" id="KW-1133">Transmembrane helix</keyword>
<dbReference type="GO" id="GO:0016020">
    <property type="term" value="C:membrane"/>
    <property type="evidence" value="ECO:0007669"/>
    <property type="project" value="UniProtKB-SubCell"/>
</dbReference>
<evidence type="ECO:0000256" key="6">
    <source>
        <dbReference type="ARBA" id="ARBA00023170"/>
    </source>
</evidence>
<comment type="subcellular location">
    <subcellularLocation>
        <location evidence="1">Membrane</location>
        <topology evidence="1">Multi-pass membrane protein</topology>
    </subcellularLocation>
</comment>
<keyword evidence="12" id="KW-1185">Reference proteome</keyword>
<keyword evidence="2 8" id="KW-0812">Transmembrane</keyword>
<feature type="transmembrane region" description="Helical" evidence="9">
    <location>
        <begin position="97"/>
        <end position="117"/>
    </location>
</feature>
<keyword evidence="5 9" id="KW-0472">Membrane</keyword>